<protein>
    <submittedName>
        <fullName evidence="1">Uncharacterized protein</fullName>
    </submittedName>
</protein>
<proteinExistence type="predicted"/>
<accession>A0A429G9A2</accession>
<sequence>MAVQVSLEEFLEESSAPVFRGKEVKVPNDPDVIGELVAQGWDLRGLRIDLVLAEARNYEDLVPSEVRQAVITAAFDLHEKGPYHYEAVINKLMKKYEWDERVLKFLRAVSIPEDEFLPLYVMHQQYVKNKR</sequence>
<evidence type="ECO:0000313" key="1">
    <source>
        <dbReference type="EMBL" id="RSN70332.1"/>
    </source>
</evidence>
<comment type="caution">
    <text evidence="1">The sequence shown here is derived from an EMBL/GenBank/DDBJ whole genome shotgun (WGS) entry which is preliminary data.</text>
</comment>
<evidence type="ECO:0000313" key="2">
    <source>
        <dbReference type="Proteomes" id="UP000278149"/>
    </source>
</evidence>
<gene>
    <name evidence="1" type="ORF">D9Q81_01290</name>
</gene>
<name>A0A429G9A2_9CREN</name>
<dbReference type="EMBL" id="RCOR01000011">
    <property type="protein sequence ID" value="RSN70332.1"/>
    <property type="molecule type" value="Genomic_DNA"/>
</dbReference>
<reference evidence="1 2" key="1">
    <citation type="submission" date="2018-10" db="EMBL/GenBank/DDBJ databases">
        <title>Co-occurring genomic capacity for anaerobic methane metabolism and dissimilatory sulfite reduction discovered in the Korarchaeota.</title>
        <authorList>
            <person name="Mckay L.J."/>
            <person name="Dlakic M."/>
            <person name="Fields M.W."/>
            <person name="Delmont T.O."/>
            <person name="Eren A.M."/>
            <person name="Jay Z.J."/>
            <person name="Klingelsmith K.B."/>
            <person name="Rusch D.B."/>
            <person name="Inskeep W.P."/>
        </authorList>
    </citation>
    <scope>NUCLEOTIDE SEQUENCE [LARGE SCALE GENOMIC DNA]</scope>
    <source>
        <strain evidence="1 2">WS</strain>
    </source>
</reference>
<dbReference type="AlphaFoldDB" id="A0A429G9A2"/>
<dbReference type="Proteomes" id="UP000278149">
    <property type="component" value="Unassembled WGS sequence"/>
</dbReference>
<dbReference type="RefSeq" id="WP_125740667.1">
    <property type="nucleotide sequence ID" value="NZ_RCOR01000011.1"/>
</dbReference>
<organism evidence="1 2">
    <name type="scientific">Candidatus Korarchaeum cryptofilum</name>
    <dbReference type="NCBI Taxonomy" id="498846"/>
    <lineage>
        <taxon>Archaea</taxon>
        <taxon>Thermoproteota</taxon>
        <taxon>Candidatus Korarchaeia</taxon>
        <taxon>Candidatus Korarchaeales</taxon>
        <taxon>Candidatus Korarchaeaceae</taxon>
        <taxon>Candidatus Korarchaeum</taxon>
    </lineage>
</organism>